<dbReference type="EMBL" id="BSTX01000001">
    <property type="protein sequence ID" value="GLZ76304.1"/>
    <property type="molecule type" value="Genomic_DNA"/>
</dbReference>
<dbReference type="InterPro" id="IPR029063">
    <property type="entry name" value="SAM-dependent_MTases_sf"/>
</dbReference>
<keyword evidence="3" id="KW-1185">Reference proteome</keyword>
<keyword evidence="2" id="KW-0489">Methyltransferase</keyword>
<organism evidence="2 3">
    <name type="scientific">Actinorhabdospora filicis</name>
    <dbReference type="NCBI Taxonomy" id="1785913"/>
    <lineage>
        <taxon>Bacteria</taxon>
        <taxon>Bacillati</taxon>
        <taxon>Actinomycetota</taxon>
        <taxon>Actinomycetes</taxon>
        <taxon>Micromonosporales</taxon>
        <taxon>Micromonosporaceae</taxon>
        <taxon>Actinorhabdospora</taxon>
    </lineage>
</organism>
<dbReference type="GO" id="GO:0032259">
    <property type="term" value="P:methylation"/>
    <property type="evidence" value="ECO:0007669"/>
    <property type="project" value="UniProtKB-KW"/>
</dbReference>
<accession>A0A9W6SFP4</accession>
<keyword evidence="2" id="KW-0808">Transferase</keyword>
<dbReference type="AlphaFoldDB" id="A0A9W6SFP4"/>
<proteinExistence type="predicted"/>
<gene>
    <name evidence="2" type="ORF">Afil01_11110</name>
</gene>
<dbReference type="PANTHER" id="PTHR43861">
    <property type="entry name" value="TRANS-ACONITATE 2-METHYLTRANSFERASE-RELATED"/>
    <property type="match status" value="1"/>
</dbReference>
<dbReference type="Gene3D" id="3.40.50.150">
    <property type="entry name" value="Vaccinia Virus protein VP39"/>
    <property type="match status" value="1"/>
</dbReference>
<name>A0A9W6SFP4_9ACTN</name>
<dbReference type="Pfam" id="PF08242">
    <property type="entry name" value="Methyltransf_12"/>
    <property type="match status" value="1"/>
</dbReference>
<feature type="domain" description="Methyltransferase type 12" evidence="1">
    <location>
        <begin position="55"/>
        <end position="156"/>
    </location>
</feature>
<comment type="caution">
    <text evidence="2">The sequence shown here is derived from an EMBL/GenBank/DDBJ whole genome shotgun (WGS) entry which is preliminary data.</text>
</comment>
<evidence type="ECO:0000259" key="1">
    <source>
        <dbReference type="Pfam" id="PF08242"/>
    </source>
</evidence>
<dbReference type="SUPFAM" id="SSF53335">
    <property type="entry name" value="S-adenosyl-L-methionine-dependent methyltransferases"/>
    <property type="match status" value="1"/>
</dbReference>
<dbReference type="InterPro" id="IPR013217">
    <property type="entry name" value="Methyltransf_12"/>
</dbReference>
<dbReference type="PANTHER" id="PTHR43861:SF1">
    <property type="entry name" value="TRANS-ACONITATE 2-METHYLTRANSFERASE"/>
    <property type="match status" value="1"/>
</dbReference>
<dbReference type="GO" id="GO:0008168">
    <property type="term" value="F:methyltransferase activity"/>
    <property type="evidence" value="ECO:0007669"/>
    <property type="project" value="UniProtKB-KW"/>
</dbReference>
<protein>
    <submittedName>
        <fullName evidence="2">SAM-dependent methyltransferase</fullName>
    </submittedName>
</protein>
<reference evidence="2" key="1">
    <citation type="submission" date="2023-03" db="EMBL/GenBank/DDBJ databases">
        <title>Actinorhabdospora filicis NBRC 111898.</title>
        <authorList>
            <person name="Ichikawa N."/>
            <person name="Sato H."/>
            <person name="Tonouchi N."/>
        </authorList>
    </citation>
    <scope>NUCLEOTIDE SEQUENCE</scope>
    <source>
        <strain evidence="2">NBRC 111898</strain>
    </source>
</reference>
<dbReference type="CDD" id="cd02440">
    <property type="entry name" value="AdoMet_MTases"/>
    <property type="match status" value="1"/>
</dbReference>
<evidence type="ECO:0000313" key="2">
    <source>
        <dbReference type="EMBL" id="GLZ76304.1"/>
    </source>
</evidence>
<dbReference type="Proteomes" id="UP001165079">
    <property type="component" value="Unassembled WGS sequence"/>
</dbReference>
<evidence type="ECO:0000313" key="3">
    <source>
        <dbReference type="Proteomes" id="UP001165079"/>
    </source>
</evidence>
<sequence>MEAPHHHHLTQPPAIVAPMIPTPGDGLVFHGPLSEARAASLITRLTAEPRPRTILDLGCGRGELMLRLLSALPDATGTGVDLHAPDLAAGAATASARGLGDRVRFLEESATNTEHGPADLVLCLGSSHALTDLEPPAHTAAALVALRALVNPGGRVLLGESHWTRTPTLDELAHMWPDASASEHGYLADLTDAAVAAGFRVQWVETATLDEWDAFESAYLAACEVWLASNEDEKLRERVTTQRSRYLRGYRGVMGQAYLTLVAG</sequence>